<dbReference type="Pfam" id="PF14111">
    <property type="entry name" value="DUF4283"/>
    <property type="match status" value="1"/>
</dbReference>
<organism evidence="3 4">
    <name type="scientific">Coptis chinensis</name>
    <dbReference type="NCBI Taxonomy" id="261450"/>
    <lineage>
        <taxon>Eukaryota</taxon>
        <taxon>Viridiplantae</taxon>
        <taxon>Streptophyta</taxon>
        <taxon>Embryophyta</taxon>
        <taxon>Tracheophyta</taxon>
        <taxon>Spermatophyta</taxon>
        <taxon>Magnoliopsida</taxon>
        <taxon>Ranunculales</taxon>
        <taxon>Ranunculaceae</taxon>
        <taxon>Coptidoideae</taxon>
        <taxon>Coptis</taxon>
    </lineage>
</organism>
<evidence type="ECO:0000313" key="3">
    <source>
        <dbReference type="EMBL" id="KAF9607999.1"/>
    </source>
</evidence>
<reference evidence="3 4" key="1">
    <citation type="submission" date="2020-10" db="EMBL/GenBank/DDBJ databases">
        <title>The Coptis chinensis genome and diversification of protoberbering-type alkaloids.</title>
        <authorList>
            <person name="Wang B."/>
            <person name="Shu S."/>
            <person name="Song C."/>
            <person name="Liu Y."/>
        </authorList>
    </citation>
    <scope>NUCLEOTIDE SEQUENCE [LARGE SCALE GENOMIC DNA]</scope>
    <source>
        <strain evidence="3">HL-2020</strain>
        <tissue evidence="3">Leaf</tissue>
    </source>
</reference>
<feature type="region of interest" description="Disordered" evidence="1">
    <location>
        <begin position="295"/>
        <end position="335"/>
    </location>
</feature>
<feature type="domain" description="DUF4283" evidence="2">
    <location>
        <begin position="91"/>
        <end position="163"/>
    </location>
</feature>
<feature type="compositionally biased region" description="Basic and acidic residues" evidence="1">
    <location>
        <begin position="295"/>
        <end position="323"/>
    </location>
</feature>
<evidence type="ECO:0000259" key="2">
    <source>
        <dbReference type="Pfam" id="PF14111"/>
    </source>
</evidence>
<protein>
    <recommendedName>
        <fullName evidence="2">DUF4283 domain-containing protein</fullName>
    </recommendedName>
</protein>
<evidence type="ECO:0000313" key="4">
    <source>
        <dbReference type="Proteomes" id="UP000631114"/>
    </source>
</evidence>
<dbReference type="InterPro" id="IPR025558">
    <property type="entry name" value="DUF4283"/>
</dbReference>
<keyword evidence="4" id="KW-1185">Reference proteome</keyword>
<dbReference type="AlphaFoldDB" id="A0A835I012"/>
<proteinExistence type="predicted"/>
<gene>
    <name evidence="3" type="ORF">IFM89_004396</name>
</gene>
<dbReference type="EMBL" id="JADFTS010000004">
    <property type="protein sequence ID" value="KAF9607999.1"/>
    <property type="molecule type" value="Genomic_DNA"/>
</dbReference>
<accession>A0A835I012</accession>
<comment type="caution">
    <text evidence="3">The sequence shown here is derived from an EMBL/GenBank/DDBJ whole genome shotgun (WGS) entry which is preliminary data.</text>
</comment>
<dbReference type="Proteomes" id="UP000631114">
    <property type="component" value="Unassembled WGS sequence"/>
</dbReference>
<feature type="region of interest" description="Disordered" evidence="1">
    <location>
        <begin position="403"/>
        <end position="424"/>
    </location>
</feature>
<evidence type="ECO:0000256" key="1">
    <source>
        <dbReference type="SAM" id="MobiDB-lite"/>
    </source>
</evidence>
<sequence>MLVLQDDYAIQSFEHDIAAQNGEVEYPPHFTFVDVDEPKQVRQQVIAMELLHLLGFWDRRDTFFRRFKLLKFIALEIDCLNVEDVTDERLTVAGKMYGGYPVNLENLGEELHHIWQTKGNITFELLSREHVRIHFEKAEEYNHVLEHGPWVVHGYILSIKKWKRVESIPVPRGRVEMDIKERLTKDKKIQMETGNRDKLNSSMKSLSFSASSVELLVTTSILAAFTHNIAYTWKQTVTISGMPQKPRYEEIPATSSGNDEEYARKMVIRGKQEKNHSYTTSNGSIEKDKIQRSVESIEHGSKVTSQRDKDKVQRAVENTEHGSKMMSQSGSPTVTSQEFVGPVGQGLLGPKPSRPHLEVQRPSGQMVQVTERGKSCNGLVGLELADQDRGKNKISIGNIKESTTESSLSRSLPLPTTPSSLIAY</sequence>
<feature type="compositionally biased region" description="Low complexity" evidence="1">
    <location>
        <begin position="404"/>
        <end position="424"/>
    </location>
</feature>
<feature type="compositionally biased region" description="Polar residues" evidence="1">
    <location>
        <begin position="325"/>
        <end position="335"/>
    </location>
</feature>
<name>A0A835I012_9MAGN</name>